<dbReference type="PROSITE" id="PS00061">
    <property type="entry name" value="ADH_SHORT"/>
    <property type="match status" value="1"/>
</dbReference>
<keyword evidence="2" id="KW-0560">Oxidoreductase</keyword>
<dbReference type="EMBL" id="BOPO01000003">
    <property type="protein sequence ID" value="GIL25102.1"/>
    <property type="molecule type" value="Genomic_DNA"/>
</dbReference>
<evidence type="ECO:0000256" key="1">
    <source>
        <dbReference type="ARBA" id="ARBA00006484"/>
    </source>
</evidence>
<dbReference type="RefSeq" id="WP_207122740.1">
    <property type="nucleotide sequence ID" value="NZ_BOPO01000003.1"/>
</dbReference>
<evidence type="ECO:0000313" key="4">
    <source>
        <dbReference type="EMBL" id="GIL25102.1"/>
    </source>
</evidence>
<dbReference type="Gene3D" id="3.40.50.720">
    <property type="entry name" value="NAD(P)-binding Rossmann-like Domain"/>
    <property type="match status" value="1"/>
</dbReference>
<dbReference type="SUPFAM" id="SSF51735">
    <property type="entry name" value="NAD(P)-binding Rossmann-fold domains"/>
    <property type="match status" value="1"/>
</dbReference>
<protein>
    <submittedName>
        <fullName evidence="4">Short-chain dehydrogenase</fullName>
    </submittedName>
</protein>
<dbReference type="InterPro" id="IPR020904">
    <property type="entry name" value="Sc_DH/Rdtase_CS"/>
</dbReference>
<proteinExistence type="inferred from homology"/>
<accession>A0A8J4EHK3</accession>
<dbReference type="PRINTS" id="PR00081">
    <property type="entry name" value="GDHRDH"/>
</dbReference>
<dbReference type="Proteomes" id="UP000614996">
    <property type="component" value="Unassembled WGS sequence"/>
</dbReference>
<feature type="region of interest" description="Disordered" evidence="3">
    <location>
        <begin position="1"/>
        <end position="42"/>
    </location>
</feature>
<feature type="compositionally biased region" description="Polar residues" evidence="3">
    <location>
        <begin position="1"/>
        <end position="15"/>
    </location>
</feature>
<name>A0A8J4EHK3_9ACTN</name>
<gene>
    <name evidence="4" type="ORF">NUM_03570</name>
</gene>
<reference evidence="5" key="1">
    <citation type="journal article" date="2021" name="Int. J. Syst. Evol. Microbiol.">
        <title>Actinocatenispora comari sp. nov., an endophytic actinomycete isolated from aerial parts of Comarum salesowianum.</title>
        <authorList>
            <person name="Oyunbileg N."/>
            <person name="Iizaka Y."/>
            <person name="Hamada M."/>
            <person name="Davaapurev B.O."/>
            <person name="Fukumoto A."/>
            <person name="Tsetseg B."/>
            <person name="Kato F."/>
            <person name="Tamura T."/>
            <person name="Batkhuu J."/>
            <person name="Anzai Y."/>
        </authorList>
    </citation>
    <scope>NUCLEOTIDE SEQUENCE [LARGE SCALE GENOMIC DNA]</scope>
    <source>
        <strain evidence="5">NUM-2625</strain>
    </source>
</reference>
<dbReference type="InterPro" id="IPR036291">
    <property type="entry name" value="NAD(P)-bd_dom_sf"/>
</dbReference>
<comment type="caution">
    <text evidence="4">The sequence shown here is derived from an EMBL/GenBank/DDBJ whole genome shotgun (WGS) entry which is preliminary data.</text>
</comment>
<dbReference type="PRINTS" id="PR00080">
    <property type="entry name" value="SDRFAMILY"/>
</dbReference>
<dbReference type="AlphaFoldDB" id="A0A8J4EHK3"/>
<comment type="similarity">
    <text evidence="1">Belongs to the short-chain dehydrogenases/reductases (SDR) family.</text>
</comment>
<dbReference type="FunFam" id="3.40.50.720:FF:000084">
    <property type="entry name" value="Short-chain dehydrogenase reductase"/>
    <property type="match status" value="1"/>
</dbReference>
<dbReference type="PANTHER" id="PTHR48107">
    <property type="entry name" value="NADPH-DEPENDENT ALDEHYDE REDUCTASE-LIKE PROTEIN, CHLOROPLASTIC-RELATED"/>
    <property type="match status" value="1"/>
</dbReference>
<organism evidence="4 5">
    <name type="scientific">Actinocatenispora comari</name>
    <dbReference type="NCBI Taxonomy" id="2807577"/>
    <lineage>
        <taxon>Bacteria</taxon>
        <taxon>Bacillati</taxon>
        <taxon>Actinomycetota</taxon>
        <taxon>Actinomycetes</taxon>
        <taxon>Micromonosporales</taxon>
        <taxon>Micromonosporaceae</taxon>
        <taxon>Actinocatenispora</taxon>
    </lineage>
</organism>
<dbReference type="GO" id="GO:0016614">
    <property type="term" value="F:oxidoreductase activity, acting on CH-OH group of donors"/>
    <property type="evidence" value="ECO:0007669"/>
    <property type="project" value="UniProtKB-ARBA"/>
</dbReference>
<feature type="compositionally biased region" description="Basic and acidic residues" evidence="3">
    <location>
        <begin position="32"/>
        <end position="42"/>
    </location>
</feature>
<dbReference type="PANTHER" id="PTHR48107:SF16">
    <property type="entry name" value="NADPH-DEPENDENT ALDEHYDE REDUCTASE 1, CHLOROPLASTIC"/>
    <property type="match status" value="1"/>
</dbReference>
<keyword evidence="5" id="KW-1185">Reference proteome</keyword>
<sequence length="303" mass="32659">MQDTGRTDTTGSQTGAEPKPPYPKQRQQAPGLERDMRPRPRYEAKRYRAADKLRGKVALITGGDSGIGRAVALLYAREGADVAIVYLPEEQPDAEETRDAVEATGQRCLLLPGDLADRAFCREAVERTVRELSGLNILVNNAAHLNSQTDLSQLSFEDWDRSFKVNVYAYFHLVQAARPHLQAGDAIIATASEEALRGSDTMIDYGASKAALVNFTKSIAEHLAKDGIRANVVAPGPTWTVLNVADPNMPQEGLAHLGSEGPLGRVAQPEEIAPVYVYLASEADSSFTVGEIIAVTGGITTTD</sequence>
<dbReference type="InterPro" id="IPR002347">
    <property type="entry name" value="SDR_fam"/>
</dbReference>
<evidence type="ECO:0000313" key="5">
    <source>
        <dbReference type="Proteomes" id="UP000614996"/>
    </source>
</evidence>
<evidence type="ECO:0000256" key="2">
    <source>
        <dbReference type="ARBA" id="ARBA00023002"/>
    </source>
</evidence>
<dbReference type="Pfam" id="PF13561">
    <property type="entry name" value="adh_short_C2"/>
    <property type="match status" value="1"/>
</dbReference>
<evidence type="ECO:0000256" key="3">
    <source>
        <dbReference type="SAM" id="MobiDB-lite"/>
    </source>
</evidence>